<dbReference type="HAMAP" id="MF_00142">
    <property type="entry name" value="CyaY"/>
    <property type="match status" value="1"/>
</dbReference>
<accession>A0A7Y4P3R8</accession>
<dbReference type="Pfam" id="PF01491">
    <property type="entry name" value="Frataxin_Cyay"/>
    <property type="match status" value="1"/>
</dbReference>
<dbReference type="PANTHER" id="PTHR16821:SF2">
    <property type="entry name" value="FRATAXIN, MITOCHONDRIAL"/>
    <property type="match status" value="1"/>
</dbReference>
<evidence type="ECO:0000256" key="3">
    <source>
        <dbReference type="ARBA" id="ARBA00023004"/>
    </source>
</evidence>
<comment type="caution">
    <text evidence="5">The sequence shown here is derived from an EMBL/GenBank/DDBJ whole genome shotgun (WGS) entry which is preliminary data.</text>
</comment>
<dbReference type="PROSITE" id="PS01344">
    <property type="entry name" value="FRATAXIN_1"/>
    <property type="match status" value="1"/>
</dbReference>
<dbReference type="GO" id="GO:0008199">
    <property type="term" value="F:ferric iron binding"/>
    <property type="evidence" value="ECO:0007669"/>
    <property type="project" value="InterPro"/>
</dbReference>
<keyword evidence="2 4" id="KW-0479">Metal-binding</keyword>
<gene>
    <name evidence="4 5" type="primary">cyaY</name>
    <name evidence="5" type="ORF">HKX40_01090</name>
</gene>
<dbReference type="InterPro" id="IPR002908">
    <property type="entry name" value="Frataxin/CyaY"/>
</dbReference>
<evidence type="ECO:0000313" key="5">
    <source>
        <dbReference type="EMBL" id="NOL48736.1"/>
    </source>
</evidence>
<dbReference type="SMART" id="SM01219">
    <property type="entry name" value="Frataxin_Cyay"/>
    <property type="match status" value="1"/>
</dbReference>
<protein>
    <recommendedName>
        <fullName evidence="4">Iron-sulfur cluster assembly protein CyaY</fullName>
    </recommendedName>
</protein>
<evidence type="ECO:0000313" key="6">
    <source>
        <dbReference type="Proteomes" id="UP000541421"/>
    </source>
</evidence>
<dbReference type="Gene3D" id="3.30.920.10">
    <property type="entry name" value="Frataxin/CyaY"/>
    <property type="match status" value="1"/>
</dbReference>
<proteinExistence type="inferred from homology"/>
<reference evidence="5 6" key="1">
    <citation type="submission" date="2020-05" db="EMBL/GenBank/DDBJ databases">
        <authorList>
            <person name="Niu N."/>
        </authorList>
    </citation>
    <scope>NUCLEOTIDE SEQUENCE [LARGE SCALE GENOMIC DNA]</scope>
    <source>
        <strain evidence="5 6">LMG10982</strain>
    </source>
</reference>
<dbReference type="EMBL" id="JABGBO010000001">
    <property type="protein sequence ID" value="NOL48736.1"/>
    <property type="molecule type" value="Genomic_DNA"/>
</dbReference>
<dbReference type="InterPro" id="IPR020895">
    <property type="entry name" value="Frataxin_CS"/>
</dbReference>
<keyword evidence="6" id="KW-1185">Reference proteome</keyword>
<dbReference type="RefSeq" id="WP_171587716.1">
    <property type="nucleotide sequence ID" value="NZ_JABGBO010000001.1"/>
</dbReference>
<dbReference type="InterPro" id="IPR047584">
    <property type="entry name" value="CyaY"/>
</dbReference>
<name>A0A7Y4P3R8_9BURK</name>
<dbReference type="AlphaFoldDB" id="A0A7Y4P3R8"/>
<dbReference type="NCBIfam" id="TIGR03421">
    <property type="entry name" value="FeS_CyaY"/>
    <property type="match status" value="1"/>
</dbReference>
<sequence length="108" mass="12119">MTETEFLVQADAVLRHVQEAADNWFEKLDVDVDVNREGYVVTLIFNAKSHVVVNAQTPLQEMWLAAPSGAFHYRFVDGQWVNTRENAPTLNEQISIVCSVLAGQTLSL</sequence>
<dbReference type="PROSITE" id="PS50810">
    <property type="entry name" value="FRATAXIN_2"/>
    <property type="match status" value="1"/>
</dbReference>
<dbReference type="SUPFAM" id="SSF55387">
    <property type="entry name" value="Frataxin/Nqo15-like"/>
    <property type="match status" value="1"/>
</dbReference>
<evidence type="ECO:0000256" key="1">
    <source>
        <dbReference type="ARBA" id="ARBA00008183"/>
    </source>
</evidence>
<keyword evidence="3 4" id="KW-0408">Iron</keyword>
<evidence type="ECO:0000256" key="4">
    <source>
        <dbReference type="HAMAP-Rule" id="MF_00142"/>
    </source>
</evidence>
<comment type="function">
    <text evidence="4">Involved in iron-sulfur (Fe-S) cluster assembly. May act as a regulator of Fe-S biogenesis.</text>
</comment>
<evidence type="ECO:0000256" key="2">
    <source>
        <dbReference type="ARBA" id="ARBA00022723"/>
    </source>
</evidence>
<comment type="similarity">
    <text evidence="1 4">Belongs to the frataxin family.</text>
</comment>
<dbReference type="GO" id="GO:0005737">
    <property type="term" value="C:cytoplasm"/>
    <property type="evidence" value="ECO:0007669"/>
    <property type="project" value="UniProtKB-ARBA"/>
</dbReference>
<dbReference type="InterPro" id="IPR036524">
    <property type="entry name" value="Frataxin/CyaY_sf"/>
</dbReference>
<dbReference type="GO" id="GO:0016226">
    <property type="term" value="P:iron-sulfur cluster assembly"/>
    <property type="evidence" value="ECO:0007669"/>
    <property type="project" value="UniProtKB-UniRule"/>
</dbReference>
<dbReference type="PANTHER" id="PTHR16821">
    <property type="entry name" value="FRATAXIN"/>
    <property type="match status" value="1"/>
</dbReference>
<dbReference type="Proteomes" id="UP000541421">
    <property type="component" value="Unassembled WGS sequence"/>
</dbReference>
<organism evidence="5 6">
    <name type="scientific">Pelistega europaea</name>
    <dbReference type="NCBI Taxonomy" id="106147"/>
    <lineage>
        <taxon>Bacteria</taxon>
        <taxon>Pseudomonadati</taxon>
        <taxon>Pseudomonadota</taxon>
        <taxon>Betaproteobacteria</taxon>
        <taxon>Burkholderiales</taxon>
        <taxon>Alcaligenaceae</taxon>
        <taxon>Pelistega</taxon>
    </lineage>
</organism>